<dbReference type="InterPro" id="IPR051758">
    <property type="entry name" value="ERF/AP2-like"/>
</dbReference>
<reference evidence="13 14" key="1">
    <citation type="submission" date="2022-01" db="EMBL/GenBank/DDBJ databases">
        <authorList>
            <person name="Xiong W."/>
            <person name="Schranz E."/>
        </authorList>
    </citation>
    <scope>NUCLEOTIDE SEQUENCE [LARGE SCALE GENOMIC DNA]</scope>
</reference>
<gene>
    <name evidence="13" type="ORF">LVIROSA_LOCUS36896</name>
</gene>
<evidence type="ECO:0000256" key="9">
    <source>
        <dbReference type="ARBA" id="ARBA00024343"/>
    </source>
</evidence>
<dbReference type="GO" id="GO:0009873">
    <property type="term" value="P:ethylene-activated signaling pathway"/>
    <property type="evidence" value="ECO:0007669"/>
    <property type="project" value="UniProtKB-KW"/>
</dbReference>
<feature type="domain" description="AP2/ERF" evidence="12">
    <location>
        <begin position="102"/>
        <end position="159"/>
    </location>
</feature>
<dbReference type="SMART" id="SM00380">
    <property type="entry name" value="AP2"/>
    <property type="match status" value="1"/>
</dbReference>
<dbReference type="PROSITE" id="PS51032">
    <property type="entry name" value="AP2_ERF"/>
    <property type="match status" value="1"/>
</dbReference>
<evidence type="ECO:0000256" key="4">
    <source>
        <dbReference type="ARBA" id="ARBA00023015"/>
    </source>
</evidence>
<dbReference type="InterPro" id="IPR016177">
    <property type="entry name" value="DNA-bd_dom_sf"/>
</dbReference>
<dbReference type="Gene3D" id="3.30.730.10">
    <property type="entry name" value="AP2/ERF domain"/>
    <property type="match status" value="1"/>
</dbReference>
<dbReference type="GO" id="GO:0003700">
    <property type="term" value="F:DNA-binding transcription factor activity"/>
    <property type="evidence" value="ECO:0007669"/>
    <property type="project" value="InterPro"/>
</dbReference>
<sequence>MSWKLRPPNFQKPTLWVSFVLVFLSVQEDEANQDPGNPSLEPVVWEAVYKQQGRHSSISNRIAYQCLKRDLEERPLMSDVIKILESALEYQQPGLPRKPKKLYRGATRRQSGKWVAQICIPRTRTRIWLGTFDTAEEAALAYDTAAYKLRGDHARLNFPNLFHNGSHISGEFGDYKPLHSSVYAKLEAISRRLAEGESIDGGKKKRSRHSTGDGLGGGQEKSGVEIDDGSASDGSDWSSQSSDLADLTFTEEGGSLFGLEKFPSYEIDWSSI</sequence>
<feature type="chain" id="PRO_5043684215" description="AP2/ERF domain-containing protein" evidence="11">
    <location>
        <begin position="32"/>
        <end position="272"/>
    </location>
</feature>
<dbReference type="PANTHER" id="PTHR31657">
    <property type="entry name" value="ETHYLENE-RESPONSIVE TRANSCRIPTION FACTOR ERF061"/>
    <property type="match status" value="1"/>
</dbReference>
<dbReference type="InterPro" id="IPR001471">
    <property type="entry name" value="AP2/ERF_dom"/>
</dbReference>
<evidence type="ECO:0000256" key="2">
    <source>
        <dbReference type="ARBA" id="ARBA00022745"/>
    </source>
</evidence>
<accession>A0AAU9PMH0</accession>
<evidence type="ECO:0000256" key="8">
    <source>
        <dbReference type="ARBA" id="ARBA00023242"/>
    </source>
</evidence>
<evidence type="ECO:0000259" key="12">
    <source>
        <dbReference type="PROSITE" id="PS51032"/>
    </source>
</evidence>
<keyword evidence="14" id="KW-1185">Reference proteome</keyword>
<dbReference type="CDD" id="cd00018">
    <property type="entry name" value="AP2"/>
    <property type="match status" value="1"/>
</dbReference>
<evidence type="ECO:0000256" key="7">
    <source>
        <dbReference type="ARBA" id="ARBA00023163"/>
    </source>
</evidence>
<dbReference type="Pfam" id="PF00847">
    <property type="entry name" value="AP2"/>
    <property type="match status" value="1"/>
</dbReference>
<dbReference type="FunFam" id="3.30.730.10:FF:000001">
    <property type="entry name" value="Ethylene-responsive transcription factor 2"/>
    <property type="match status" value="1"/>
</dbReference>
<comment type="similarity">
    <text evidence="9">Belongs to the AP2/ERF transcription factor family. ERF subfamily.</text>
</comment>
<dbReference type="Proteomes" id="UP001157418">
    <property type="component" value="Unassembled WGS sequence"/>
</dbReference>
<dbReference type="EMBL" id="CAKMRJ010005745">
    <property type="protein sequence ID" value="CAH1451541.1"/>
    <property type="molecule type" value="Genomic_DNA"/>
</dbReference>
<organism evidence="13 14">
    <name type="scientific">Lactuca virosa</name>
    <dbReference type="NCBI Taxonomy" id="75947"/>
    <lineage>
        <taxon>Eukaryota</taxon>
        <taxon>Viridiplantae</taxon>
        <taxon>Streptophyta</taxon>
        <taxon>Embryophyta</taxon>
        <taxon>Tracheophyta</taxon>
        <taxon>Spermatophyta</taxon>
        <taxon>Magnoliopsida</taxon>
        <taxon>eudicotyledons</taxon>
        <taxon>Gunneridae</taxon>
        <taxon>Pentapetalae</taxon>
        <taxon>asterids</taxon>
        <taxon>campanulids</taxon>
        <taxon>Asterales</taxon>
        <taxon>Asteraceae</taxon>
        <taxon>Cichorioideae</taxon>
        <taxon>Cichorieae</taxon>
        <taxon>Lactucinae</taxon>
        <taxon>Lactuca</taxon>
    </lineage>
</organism>
<evidence type="ECO:0000256" key="10">
    <source>
        <dbReference type="SAM" id="MobiDB-lite"/>
    </source>
</evidence>
<comment type="caution">
    <text evidence="13">The sequence shown here is derived from an EMBL/GenBank/DDBJ whole genome shotgun (WGS) entry which is preliminary data.</text>
</comment>
<keyword evidence="7" id="KW-0804">Transcription</keyword>
<comment type="subcellular location">
    <subcellularLocation>
        <location evidence="1">Nucleus</location>
    </subcellularLocation>
</comment>
<evidence type="ECO:0000313" key="13">
    <source>
        <dbReference type="EMBL" id="CAH1451541.1"/>
    </source>
</evidence>
<proteinExistence type="inferred from homology"/>
<dbReference type="InterPro" id="IPR036955">
    <property type="entry name" value="AP2/ERF_dom_sf"/>
</dbReference>
<keyword evidence="4" id="KW-0805">Transcription regulation</keyword>
<evidence type="ECO:0000313" key="14">
    <source>
        <dbReference type="Proteomes" id="UP001157418"/>
    </source>
</evidence>
<protein>
    <recommendedName>
        <fullName evidence="12">AP2/ERF domain-containing protein</fullName>
    </recommendedName>
</protein>
<feature type="region of interest" description="Disordered" evidence="10">
    <location>
        <begin position="197"/>
        <end position="244"/>
    </location>
</feature>
<keyword evidence="6" id="KW-0010">Activator</keyword>
<keyword evidence="3" id="KW-0611">Plant defense</keyword>
<dbReference type="SUPFAM" id="SSF54171">
    <property type="entry name" value="DNA-binding domain"/>
    <property type="match status" value="1"/>
</dbReference>
<feature type="signal peptide" evidence="11">
    <location>
        <begin position="1"/>
        <end position="31"/>
    </location>
</feature>
<dbReference type="PANTHER" id="PTHR31657:SF73">
    <property type="entry name" value="OS02G0752800 PROTEIN"/>
    <property type="match status" value="1"/>
</dbReference>
<keyword evidence="8" id="KW-0539">Nucleus</keyword>
<dbReference type="GO" id="GO:0005634">
    <property type="term" value="C:nucleus"/>
    <property type="evidence" value="ECO:0007669"/>
    <property type="project" value="UniProtKB-SubCell"/>
</dbReference>
<dbReference type="PRINTS" id="PR00367">
    <property type="entry name" value="ETHRSPELEMNT"/>
</dbReference>
<feature type="compositionally biased region" description="Low complexity" evidence="10">
    <location>
        <begin position="231"/>
        <end position="244"/>
    </location>
</feature>
<keyword evidence="2" id="KW-0936">Ethylene signaling pathway</keyword>
<evidence type="ECO:0000256" key="6">
    <source>
        <dbReference type="ARBA" id="ARBA00023159"/>
    </source>
</evidence>
<evidence type="ECO:0000256" key="11">
    <source>
        <dbReference type="SAM" id="SignalP"/>
    </source>
</evidence>
<evidence type="ECO:0000256" key="5">
    <source>
        <dbReference type="ARBA" id="ARBA00023125"/>
    </source>
</evidence>
<keyword evidence="5" id="KW-0238">DNA-binding</keyword>
<evidence type="ECO:0000256" key="1">
    <source>
        <dbReference type="ARBA" id="ARBA00004123"/>
    </source>
</evidence>
<evidence type="ECO:0000256" key="3">
    <source>
        <dbReference type="ARBA" id="ARBA00022821"/>
    </source>
</evidence>
<dbReference type="GO" id="GO:0006952">
    <property type="term" value="P:defense response"/>
    <property type="evidence" value="ECO:0007669"/>
    <property type="project" value="UniProtKB-KW"/>
</dbReference>
<keyword evidence="11" id="KW-0732">Signal</keyword>
<dbReference type="AlphaFoldDB" id="A0AAU9PMH0"/>
<dbReference type="GO" id="GO:0000976">
    <property type="term" value="F:transcription cis-regulatory region binding"/>
    <property type="evidence" value="ECO:0007669"/>
    <property type="project" value="UniProtKB-ARBA"/>
</dbReference>
<name>A0AAU9PMH0_9ASTR</name>